<dbReference type="EMBL" id="MDTU01000001">
    <property type="protein sequence ID" value="ODN43924.1"/>
    <property type="molecule type" value="Genomic_DNA"/>
</dbReference>
<organism evidence="2 3">
    <name type="scientific">Piscirickettsia litoralis</name>
    <dbReference type="NCBI Taxonomy" id="1891921"/>
    <lineage>
        <taxon>Bacteria</taxon>
        <taxon>Pseudomonadati</taxon>
        <taxon>Pseudomonadota</taxon>
        <taxon>Gammaproteobacteria</taxon>
        <taxon>Thiotrichales</taxon>
        <taxon>Piscirickettsiaceae</taxon>
        <taxon>Piscirickettsia</taxon>
    </lineage>
</organism>
<keyword evidence="1" id="KW-1133">Transmembrane helix</keyword>
<dbReference type="Proteomes" id="UP000094329">
    <property type="component" value="Unassembled WGS sequence"/>
</dbReference>
<reference evidence="2 3" key="1">
    <citation type="submission" date="2016-08" db="EMBL/GenBank/DDBJ databases">
        <title>Draft genome sequence of Candidatus Piscirickettsia litoralis, from seawater.</title>
        <authorList>
            <person name="Wan X."/>
            <person name="Lee A.J."/>
            <person name="Hou S."/>
            <person name="Donachie S.P."/>
        </authorList>
    </citation>
    <scope>NUCLEOTIDE SEQUENCE [LARGE SCALE GENOMIC DNA]</scope>
    <source>
        <strain evidence="2 3">Y2</strain>
    </source>
</reference>
<keyword evidence="3" id="KW-1185">Reference proteome</keyword>
<comment type="caution">
    <text evidence="2">The sequence shown here is derived from an EMBL/GenBank/DDBJ whole genome shotgun (WGS) entry which is preliminary data.</text>
</comment>
<protein>
    <submittedName>
        <fullName evidence="2">Uncharacterized protein</fullName>
    </submittedName>
</protein>
<gene>
    <name evidence="2" type="ORF">BGC07_14810</name>
</gene>
<keyword evidence="1" id="KW-0812">Transmembrane</keyword>
<keyword evidence="1" id="KW-0472">Membrane</keyword>
<sequence>MEKIIQIIALVLIVLRIKCTDFLCYFLVKIYSYIKFIYIFNIFILYCYLEKVLFADKKGGRTLFTKLVLLSLFRKMK</sequence>
<evidence type="ECO:0000313" key="2">
    <source>
        <dbReference type="EMBL" id="ODN43924.1"/>
    </source>
</evidence>
<accession>A0ABX3A4Y6</accession>
<proteinExistence type="predicted"/>
<evidence type="ECO:0000256" key="1">
    <source>
        <dbReference type="SAM" id="Phobius"/>
    </source>
</evidence>
<evidence type="ECO:0000313" key="3">
    <source>
        <dbReference type="Proteomes" id="UP000094329"/>
    </source>
</evidence>
<feature type="transmembrane region" description="Helical" evidence="1">
    <location>
        <begin position="30"/>
        <end position="49"/>
    </location>
</feature>
<name>A0ABX3A4Y6_9GAMM</name>